<evidence type="ECO:0000313" key="4">
    <source>
        <dbReference type="Proteomes" id="UP000887540"/>
    </source>
</evidence>
<dbReference type="PROSITE" id="PS50026">
    <property type="entry name" value="EGF_3"/>
    <property type="match status" value="1"/>
</dbReference>
<accession>A0A914C3V8</accession>
<reference evidence="5" key="1">
    <citation type="submission" date="2022-11" db="UniProtKB">
        <authorList>
            <consortium name="WormBaseParasite"/>
        </authorList>
    </citation>
    <scope>IDENTIFICATION</scope>
</reference>
<keyword evidence="4" id="KW-1185">Reference proteome</keyword>
<organism evidence="4 5">
    <name type="scientific">Acrobeloides nanus</name>
    <dbReference type="NCBI Taxonomy" id="290746"/>
    <lineage>
        <taxon>Eukaryota</taxon>
        <taxon>Metazoa</taxon>
        <taxon>Ecdysozoa</taxon>
        <taxon>Nematoda</taxon>
        <taxon>Chromadorea</taxon>
        <taxon>Rhabditida</taxon>
        <taxon>Tylenchina</taxon>
        <taxon>Cephalobomorpha</taxon>
        <taxon>Cephaloboidea</taxon>
        <taxon>Cephalobidae</taxon>
        <taxon>Acrobeloides</taxon>
    </lineage>
</organism>
<dbReference type="InterPro" id="IPR000742">
    <property type="entry name" value="EGF"/>
</dbReference>
<comment type="caution">
    <text evidence="1">Lacks conserved residue(s) required for the propagation of feature annotation.</text>
</comment>
<keyword evidence="2" id="KW-0472">Membrane</keyword>
<dbReference type="InterPro" id="IPR053295">
    <property type="entry name" value="Innate_immunity_reg"/>
</dbReference>
<evidence type="ECO:0000256" key="1">
    <source>
        <dbReference type="PROSITE-ProRule" id="PRU00076"/>
    </source>
</evidence>
<feature type="domain" description="EGF-like" evidence="3">
    <location>
        <begin position="977"/>
        <end position="1016"/>
    </location>
</feature>
<dbReference type="Gene3D" id="2.10.25.10">
    <property type="entry name" value="Laminin"/>
    <property type="match status" value="1"/>
</dbReference>
<dbReference type="PANTHER" id="PTHR47324:SF1">
    <property type="entry name" value="EGF-LIKE DOMAIN-CONTAINING PROTEIN-RELATED"/>
    <property type="match status" value="1"/>
</dbReference>
<feature type="transmembrane region" description="Helical" evidence="2">
    <location>
        <begin position="7"/>
        <end position="27"/>
    </location>
</feature>
<dbReference type="PANTHER" id="PTHR47324">
    <property type="entry name" value="PROTEIN IRG-7-RELATED"/>
    <property type="match status" value="1"/>
</dbReference>
<evidence type="ECO:0000259" key="3">
    <source>
        <dbReference type="PROSITE" id="PS50026"/>
    </source>
</evidence>
<proteinExistence type="predicted"/>
<keyword evidence="2" id="KW-0812">Transmembrane</keyword>
<keyword evidence="1" id="KW-1015">Disulfide bond</keyword>
<dbReference type="PROSITE" id="PS01186">
    <property type="entry name" value="EGF_2"/>
    <property type="match status" value="1"/>
</dbReference>
<protein>
    <submittedName>
        <fullName evidence="5">EGF-like domain-containing protein</fullName>
    </submittedName>
</protein>
<evidence type="ECO:0000313" key="5">
    <source>
        <dbReference type="WBParaSite" id="ACRNAN_Path_1622.g6305.t1"/>
    </source>
</evidence>
<dbReference type="PROSITE" id="PS00022">
    <property type="entry name" value="EGF_1"/>
    <property type="match status" value="2"/>
</dbReference>
<feature type="disulfide bond" evidence="1">
    <location>
        <begin position="1006"/>
        <end position="1015"/>
    </location>
</feature>
<evidence type="ECO:0000256" key="2">
    <source>
        <dbReference type="SAM" id="Phobius"/>
    </source>
</evidence>
<dbReference type="WBParaSite" id="ACRNAN_Path_1622.g6305.t1">
    <property type="protein sequence ID" value="ACRNAN_Path_1622.g6305.t1"/>
    <property type="gene ID" value="ACRNAN_Path_1622.g6305"/>
</dbReference>
<name>A0A914C3V8_9BILA</name>
<dbReference type="Proteomes" id="UP000887540">
    <property type="component" value="Unplaced"/>
</dbReference>
<keyword evidence="2" id="KW-1133">Transmembrane helix</keyword>
<sequence>MFRSKYFIFIIFLIGNFNLIVNAYRFWEKQTKACQNDASQDNANNCVCPPYVYGDNCEQWECVNFGYGSSLTPQCECPTIIAGPHCEPINCINNDLAYDEVFKSGVTSLSLIVTYTSTYNDISSRKDNITDGILKALQNMTNLDFLYVYLTGGTNSTHLSDSSSCFKTSTGGISGCVNQLFNDADFDFSPVPCNDLSSSPCRNLITNDIQQVLESTPVGAPVVIITTTVLGDYTNEENILKITKMAIARKNPIHIITAKYLGDVIGGDATTKAYVDWSQKSMGSLIAAYDFFGYLNDSIQTFLPMFLPLTINVKVSLIGQNPIIGQNIENICGEYCDSASVNIYIAAFQYNIKSVLSLNVIIPSNSSTILNTKTAIIKKAPFSSLLLVPDQDNQIQYNYQVWIESSIASSGFVGYVQNEDADISSTIPVEGVPNLIVAHITTPPTSVSVGFTATLINSIGQLGNASFNSSIKDTHRPSCLHNINLGELTCNVGDWGAIQITSNNSEFYNFQQVVPFFCGSSNDTFSSIKDFPASIIKANDEILLLDKQIDDITCDGNVDNSTYPALNYDIQTRTFALILSNNNVFTQALFNTSFEKQLVAILYNYIKSYGDGYFDSFLLNLFFGDTQNISQATTFSLFRTQLIQGIDGFDLSSTCSSPTSNISDSINALLKYGIYLVPNFLRPYSEIFVLTDHNFGTPATFELYRDLYGYLGSNKNRINFIIYRDPETCYPNTTDIDLFRELAWKSNGFLLVINNTQHISTFFDLYQHMQRSQIVLIEYVKGTWLNMASKPFKYVQNRTYIAFIQYSGEFNLFLKRTSDNSSTQLTDQTLFGDRPNIVSIVKLPTNLTTGDYQILASEIPSVLFNPSFMLKLIEVIDISSNDTYYTGFASSQRNDAAATYPTYGANNPFYPVIHSTNNAKNISLSISNENLNDIYSGSSQTRSSCHFEQFLDFSWYCTELEEMYYVQINSDSATRTEVIPCYSTSNNNNPCLHSGTYDPARNICICTSGWTGDRCQTIQCANNGTSFINGSCACLDGSFGGQFCDISNLGCVDNPAYPEYTTEIKTLILIVEMQSTQVIINQLRDSITQLDNGDSQQIYRQYILGYYYCTGVSTTEYRIKTFTEYSKFKDAIIALASVTINSPCASPSEVEGLLKDTLSISTTQRSLLIWLASSNYRCSQGYDPDLIQLVAIKRAEIRIFYSLSTTNLNCFQKIAALGNGLAISVNDNEWKNIPNYINTVTPTAINNYQLNQLRLNVLDHVYLNETGDNCTFDVTLNLDTGASSTFIIYLKNIILNQTGTDNILNNVIRINNSNVNFPRFIFQSNGSNTPGCGYSIETFSSLEYGYGYVPLLISSRPKKFAFSNLQSNHLIYTIRNTEINSSTVEFTYIDPNTGYYNPLYSALSTTKRTNNCLYQSDVEFNCNGFEGPIKSKIYGPDNGGYQITFPTHCIKSTNCGEHGKDLPFGGCLCFENCYTTNQSFVIFNTLINQNVAFWSGIPYYYVEESNILELSLLGGAIHGDINYNTEIVEQFVIALKGSDEIAPTPTPTPRVKSCVVNSTADIYIYYDVTSLATKYKTKMLDISNNFIQDFTIGENGTIIGTSDNQLACGRNFTKFLIYMTSHPTVDDEQAASTAKQSLPSDVNIYAIGFDNGQSNYTWWAQNIVNPISIDNVILVNDQTDIEKDVVQALWTKICTAAQP</sequence>
<keyword evidence="1" id="KW-0245">EGF-like domain</keyword>